<feature type="transmembrane region" description="Helical" evidence="1">
    <location>
        <begin position="7"/>
        <end position="26"/>
    </location>
</feature>
<accession>A0A0R1VYC7</accession>
<dbReference type="AlphaFoldDB" id="A0A0R1VYC7"/>
<evidence type="ECO:0008006" key="4">
    <source>
        <dbReference type="Google" id="ProtNLM"/>
    </source>
</evidence>
<evidence type="ECO:0000313" key="2">
    <source>
        <dbReference type="EMBL" id="KRM08891.1"/>
    </source>
</evidence>
<proteinExistence type="predicted"/>
<dbReference type="STRING" id="1423735.FC15_GL000270"/>
<dbReference type="OrthoDB" id="2452498at2"/>
<keyword evidence="1" id="KW-0812">Transmembrane</keyword>
<protein>
    <recommendedName>
        <fullName evidence="4">Alkaline shock response membrane anchor protein AmaP</fullName>
    </recommendedName>
</protein>
<dbReference type="EMBL" id="AZFX01000072">
    <property type="protein sequence ID" value="KRM08891.1"/>
    <property type="molecule type" value="Genomic_DNA"/>
</dbReference>
<name>A0A0R1VYC7_9LACO</name>
<comment type="caution">
    <text evidence="2">The sequence shown here is derived from an EMBL/GenBank/DDBJ whole genome shotgun (WGS) entry which is preliminary data.</text>
</comment>
<dbReference type="Proteomes" id="UP000051315">
    <property type="component" value="Unassembled WGS sequence"/>
</dbReference>
<gene>
    <name evidence="2" type="ORF">FC15_GL000270</name>
</gene>
<dbReference type="RefSeq" id="WP_057825081.1">
    <property type="nucleotide sequence ID" value="NZ_AZFX01000072.1"/>
</dbReference>
<evidence type="ECO:0000313" key="3">
    <source>
        <dbReference type="Proteomes" id="UP000051315"/>
    </source>
</evidence>
<reference evidence="2 3" key="1">
    <citation type="journal article" date="2015" name="Genome Announc.">
        <title>Expanding the biotechnology potential of lactobacilli through comparative genomics of 213 strains and associated genera.</title>
        <authorList>
            <person name="Sun Z."/>
            <person name="Harris H.M."/>
            <person name="McCann A."/>
            <person name="Guo C."/>
            <person name="Argimon S."/>
            <person name="Zhang W."/>
            <person name="Yang X."/>
            <person name="Jeffery I.B."/>
            <person name="Cooney J.C."/>
            <person name="Kagawa T.F."/>
            <person name="Liu W."/>
            <person name="Song Y."/>
            <person name="Salvetti E."/>
            <person name="Wrobel A."/>
            <person name="Rasinkangas P."/>
            <person name="Parkhill J."/>
            <person name="Rea M.C."/>
            <person name="O'Sullivan O."/>
            <person name="Ritari J."/>
            <person name="Douillard F.P."/>
            <person name="Paul Ross R."/>
            <person name="Yang R."/>
            <person name="Briner A.E."/>
            <person name="Felis G.E."/>
            <person name="de Vos W.M."/>
            <person name="Barrangou R."/>
            <person name="Klaenhammer T.R."/>
            <person name="Caufield P.W."/>
            <person name="Cui Y."/>
            <person name="Zhang H."/>
            <person name="O'Toole P.W."/>
        </authorList>
    </citation>
    <scope>NUCLEOTIDE SEQUENCE [LARGE SCALE GENOMIC DNA]</scope>
    <source>
        <strain evidence="2 3">DSM 17758</strain>
    </source>
</reference>
<evidence type="ECO:0000256" key="1">
    <source>
        <dbReference type="SAM" id="Phobius"/>
    </source>
</evidence>
<dbReference type="PATRIC" id="fig|1423735.3.peg.276"/>
<dbReference type="NCBIfam" id="NF033218">
    <property type="entry name" value="anchor_AmaP"/>
    <property type="match status" value="1"/>
</dbReference>
<sequence>MWRIKKVGLMLIGLVLLAESLLYIFVEQRLYTSWDWKRIVTDWQSVTFWLTILSIISGLFGLYLFFRGLSAPAVTSRLRIAVSDGEMTVSKQAVNAMVVKSLARHFNLVNVESDVKLYERGQKADLEIQAYHVEDRDLTRQAKTIKAQVQHDVEQLLGIKVRRIKLDLEPKPSHEKVRLS</sequence>
<feature type="transmembrane region" description="Helical" evidence="1">
    <location>
        <begin position="46"/>
        <end position="66"/>
    </location>
</feature>
<keyword evidence="1" id="KW-0472">Membrane</keyword>
<keyword evidence="3" id="KW-1185">Reference proteome</keyword>
<organism evidence="2 3">
    <name type="scientific">Lapidilactobacillus concavus DSM 17758</name>
    <dbReference type="NCBI Taxonomy" id="1423735"/>
    <lineage>
        <taxon>Bacteria</taxon>
        <taxon>Bacillati</taxon>
        <taxon>Bacillota</taxon>
        <taxon>Bacilli</taxon>
        <taxon>Lactobacillales</taxon>
        <taxon>Lactobacillaceae</taxon>
        <taxon>Lapidilactobacillus</taxon>
    </lineage>
</organism>
<keyword evidence="1" id="KW-1133">Transmembrane helix</keyword>